<accession>A0ABS4RBN8</accession>
<evidence type="ECO:0000256" key="1">
    <source>
        <dbReference type="SAM" id="MobiDB-lite"/>
    </source>
</evidence>
<keyword evidence="3" id="KW-1185">Reference proteome</keyword>
<protein>
    <submittedName>
        <fullName evidence="2">Uncharacterized protein</fullName>
    </submittedName>
</protein>
<organism evidence="2 3">
    <name type="scientific">Sinorhizobium kostiense</name>
    <dbReference type="NCBI Taxonomy" id="76747"/>
    <lineage>
        <taxon>Bacteria</taxon>
        <taxon>Pseudomonadati</taxon>
        <taxon>Pseudomonadota</taxon>
        <taxon>Alphaproteobacteria</taxon>
        <taxon>Hyphomicrobiales</taxon>
        <taxon>Rhizobiaceae</taxon>
        <taxon>Sinorhizobium/Ensifer group</taxon>
        <taxon>Sinorhizobium</taxon>
    </lineage>
</organism>
<proteinExistence type="predicted"/>
<evidence type="ECO:0000313" key="2">
    <source>
        <dbReference type="EMBL" id="MBP2239252.1"/>
    </source>
</evidence>
<feature type="region of interest" description="Disordered" evidence="1">
    <location>
        <begin position="1"/>
        <end position="20"/>
    </location>
</feature>
<reference evidence="2 3" key="1">
    <citation type="submission" date="2021-03" db="EMBL/GenBank/DDBJ databases">
        <title>Genomic Encyclopedia of Type Strains, Phase IV (KMG-IV): sequencing the most valuable type-strain genomes for metagenomic binning, comparative biology and taxonomic classification.</title>
        <authorList>
            <person name="Goeker M."/>
        </authorList>
    </citation>
    <scope>NUCLEOTIDE SEQUENCE [LARGE SCALE GENOMIC DNA]</scope>
    <source>
        <strain evidence="2 3">DSM 13372</strain>
    </source>
</reference>
<dbReference type="Proteomes" id="UP000730739">
    <property type="component" value="Unassembled WGS sequence"/>
</dbReference>
<sequence length="96" mass="10744">MAMNENVPGMNIAAGKKPKPSRLRLHPLHEAAMRIADLGLNRSKARTRDLVSMLLTHGARAWRSTQPRAVIHLHVTAPGRGRPLRLHMDSCLPERM</sequence>
<evidence type="ECO:0000313" key="3">
    <source>
        <dbReference type="Proteomes" id="UP000730739"/>
    </source>
</evidence>
<gene>
    <name evidence="2" type="ORF">J2Z31_005794</name>
</gene>
<dbReference type="EMBL" id="JAGILA010000012">
    <property type="protein sequence ID" value="MBP2239252.1"/>
    <property type="molecule type" value="Genomic_DNA"/>
</dbReference>
<comment type="caution">
    <text evidence="2">The sequence shown here is derived from an EMBL/GenBank/DDBJ whole genome shotgun (WGS) entry which is preliminary data.</text>
</comment>
<name>A0ABS4RBN8_9HYPH</name>
<dbReference type="RefSeq" id="WP_234939732.1">
    <property type="nucleotide sequence ID" value="NZ_JAGILA010000012.1"/>
</dbReference>